<gene>
    <name evidence="1" type="ORF">D1114_01830</name>
</gene>
<evidence type="ECO:0008006" key="3">
    <source>
        <dbReference type="Google" id="ProtNLM"/>
    </source>
</evidence>
<name>A0AAX1USJ2_CERSP</name>
<proteinExistence type="predicted"/>
<evidence type="ECO:0000313" key="1">
    <source>
        <dbReference type="EMBL" id="RHZ98885.1"/>
    </source>
</evidence>
<dbReference type="EMBL" id="QWGP01000001">
    <property type="protein sequence ID" value="RHZ98885.1"/>
    <property type="molecule type" value="Genomic_DNA"/>
</dbReference>
<sequence length="77" mass="8409">MPAPLRNKPRLRRFEASQYLELAHGIILAPASLARLACHGGGPAFQKSGATPLYPVVELDRWAAERLGNLRRSTSEG</sequence>
<comment type="caution">
    <text evidence="1">The sequence shown here is derived from an EMBL/GenBank/DDBJ whole genome shotgun (WGS) entry which is preliminary data.</text>
</comment>
<dbReference type="Proteomes" id="UP000266305">
    <property type="component" value="Unassembled WGS sequence"/>
</dbReference>
<accession>A0AAX1USJ2</accession>
<evidence type="ECO:0000313" key="2">
    <source>
        <dbReference type="Proteomes" id="UP000266305"/>
    </source>
</evidence>
<protein>
    <recommendedName>
        <fullName evidence="3">Transcriptional regulator</fullName>
    </recommendedName>
</protein>
<reference evidence="1 2" key="1">
    <citation type="submission" date="2018-08" db="EMBL/GenBank/DDBJ databases">
        <title>Draft genome sequence of Rhodobacter sphaeroides FY.</title>
        <authorList>
            <person name="Rayyan A."/>
            <person name="Meyer T.E."/>
            <person name="Kyndt J.A."/>
        </authorList>
    </citation>
    <scope>NUCLEOTIDE SEQUENCE [LARGE SCALE GENOMIC DNA]</scope>
    <source>
        <strain evidence="1 2">FY</strain>
    </source>
</reference>
<dbReference type="AlphaFoldDB" id="A0AAX1USJ2"/>
<organism evidence="1 2">
    <name type="scientific">Cereibacter sphaeroides</name>
    <name type="common">Rhodobacter sphaeroides</name>
    <dbReference type="NCBI Taxonomy" id="1063"/>
    <lineage>
        <taxon>Bacteria</taxon>
        <taxon>Pseudomonadati</taxon>
        <taxon>Pseudomonadota</taxon>
        <taxon>Alphaproteobacteria</taxon>
        <taxon>Rhodobacterales</taxon>
        <taxon>Paracoccaceae</taxon>
        <taxon>Cereibacter</taxon>
    </lineage>
</organism>